<gene>
    <name evidence="1" type="ORF">CEURO_LOCUS15100</name>
</gene>
<name>A0A9P0ZET3_CUSEU</name>
<dbReference type="AlphaFoldDB" id="A0A9P0ZET3"/>
<dbReference type="EMBL" id="CAMAPE010000038">
    <property type="protein sequence ID" value="CAH9100766.1"/>
    <property type="molecule type" value="Genomic_DNA"/>
</dbReference>
<comment type="caution">
    <text evidence="1">The sequence shown here is derived from an EMBL/GenBank/DDBJ whole genome shotgun (WGS) entry which is preliminary data.</text>
</comment>
<evidence type="ECO:0000313" key="1">
    <source>
        <dbReference type="EMBL" id="CAH9100766.1"/>
    </source>
</evidence>
<keyword evidence="2" id="KW-1185">Reference proteome</keyword>
<organism evidence="1 2">
    <name type="scientific">Cuscuta europaea</name>
    <name type="common">European dodder</name>
    <dbReference type="NCBI Taxonomy" id="41803"/>
    <lineage>
        <taxon>Eukaryota</taxon>
        <taxon>Viridiplantae</taxon>
        <taxon>Streptophyta</taxon>
        <taxon>Embryophyta</taxon>
        <taxon>Tracheophyta</taxon>
        <taxon>Spermatophyta</taxon>
        <taxon>Magnoliopsida</taxon>
        <taxon>eudicotyledons</taxon>
        <taxon>Gunneridae</taxon>
        <taxon>Pentapetalae</taxon>
        <taxon>asterids</taxon>
        <taxon>lamiids</taxon>
        <taxon>Solanales</taxon>
        <taxon>Convolvulaceae</taxon>
        <taxon>Cuscuteae</taxon>
        <taxon>Cuscuta</taxon>
        <taxon>Cuscuta subgen. Cuscuta</taxon>
    </lineage>
</organism>
<evidence type="ECO:0000313" key="2">
    <source>
        <dbReference type="Proteomes" id="UP001152484"/>
    </source>
</evidence>
<proteinExistence type="predicted"/>
<sequence>MTEYLVRAACAFSTRALALPPGTAGRLPLSEYPAHVHTRFVMPLDRQANLSLEACKINWPPCISLPDGEDVGACWRIKQAERIKQSPPQMGSLLTNKRTHVK</sequence>
<dbReference type="Proteomes" id="UP001152484">
    <property type="component" value="Unassembled WGS sequence"/>
</dbReference>
<protein>
    <submittedName>
        <fullName evidence="1">Uncharacterized protein</fullName>
    </submittedName>
</protein>
<accession>A0A9P0ZET3</accession>
<reference evidence="1" key="1">
    <citation type="submission" date="2022-07" db="EMBL/GenBank/DDBJ databases">
        <authorList>
            <person name="Macas J."/>
            <person name="Novak P."/>
            <person name="Neumann P."/>
        </authorList>
    </citation>
    <scope>NUCLEOTIDE SEQUENCE</scope>
</reference>